<name>A0A3B5XVH6_WHEAT</name>
<dbReference type="Gramene" id="TraesWEE_scaffold_042101_01G000100.1">
    <property type="protein sequence ID" value="TraesWEE_scaffold_042101_01G000100.1"/>
    <property type="gene ID" value="TraesWEE_scaffold_042101_01G000100"/>
</dbReference>
<dbReference type="Gramene" id="TraesMAC1A03G00031850.1">
    <property type="protein sequence ID" value="TraesMAC1A03G00031850.1.CDS1"/>
    <property type="gene ID" value="TraesMAC1A03G00031850"/>
</dbReference>
<dbReference type="Gramene" id="TraesCS1A02G086400.1">
    <property type="protein sequence ID" value="TraesCS1A02G086400.1.cds1"/>
    <property type="gene ID" value="TraesCS1A02G086400"/>
</dbReference>
<dbReference type="Gramene" id="TraesLDM1A03G00032270.1">
    <property type="protein sequence ID" value="TraesLDM1A03G00032270.1.CDS1"/>
    <property type="gene ID" value="TraesLDM1A03G00032270"/>
</dbReference>
<reference evidence="2" key="1">
    <citation type="submission" date="2018-08" db="EMBL/GenBank/DDBJ databases">
        <authorList>
            <person name="Rossello M."/>
        </authorList>
    </citation>
    <scope>NUCLEOTIDE SEQUENCE [LARGE SCALE GENOMIC DNA]</scope>
    <source>
        <strain evidence="2">cv. Chinese Spring</strain>
    </source>
</reference>
<dbReference type="Gramene" id="TraesLAC1A03G00033000.1">
    <property type="protein sequence ID" value="TraesLAC1A03G00033000.1.CDS1"/>
    <property type="gene ID" value="TraesLAC1A03G00033000"/>
</dbReference>
<dbReference type="Gramene" id="TraesRN1A0100235500.1">
    <property type="protein sequence ID" value="TraesRN1A0100235500.1"/>
    <property type="gene ID" value="TraesRN1A0100235500"/>
</dbReference>
<dbReference type="STRING" id="4565.A0A3B5XVH6"/>
<keyword evidence="1" id="KW-1133">Transmembrane helix</keyword>
<keyword evidence="1" id="KW-0812">Transmembrane</keyword>
<sequence>MGTDLCPNNLWQYYSWCYIYLPDGAKFYTFGLAAICWAVWNYRNRATFEFKHPKTPFEIVFSACVFITYWAGLLKGADREAMERGSQMLRTSTSNMMMICAAATKDSATT</sequence>
<dbReference type="OrthoDB" id="695518at2759"/>
<evidence type="ECO:0000256" key="1">
    <source>
        <dbReference type="SAM" id="Phobius"/>
    </source>
</evidence>
<dbReference type="Gramene" id="TraesARI1A03G00032050.1">
    <property type="protein sequence ID" value="TraesARI1A03G00032050.1.CDS1"/>
    <property type="gene ID" value="TraesARI1A03G00032050"/>
</dbReference>
<dbReference type="Gramene" id="TraesCAD_scaffold_052921_01G000200.1">
    <property type="protein sequence ID" value="TraesCAD_scaffold_052921_01G000200.1"/>
    <property type="gene ID" value="TraesCAD_scaffold_052921_01G000200"/>
</dbReference>
<dbReference type="Gramene" id="TraesROB_scaffold_065369_01G000100.1">
    <property type="protein sequence ID" value="TraesROB_scaffold_065369_01G000100.1"/>
    <property type="gene ID" value="TraesROB_scaffold_065369_01G000100"/>
</dbReference>
<evidence type="ECO:0000313" key="3">
    <source>
        <dbReference type="Proteomes" id="UP000019116"/>
    </source>
</evidence>
<organism evidence="2">
    <name type="scientific">Triticum aestivum</name>
    <name type="common">Wheat</name>
    <dbReference type="NCBI Taxonomy" id="4565"/>
    <lineage>
        <taxon>Eukaryota</taxon>
        <taxon>Viridiplantae</taxon>
        <taxon>Streptophyta</taxon>
        <taxon>Embryophyta</taxon>
        <taxon>Tracheophyta</taxon>
        <taxon>Spermatophyta</taxon>
        <taxon>Magnoliopsida</taxon>
        <taxon>Liliopsida</taxon>
        <taxon>Poales</taxon>
        <taxon>Poaceae</taxon>
        <taxon>BOP clade</taxon>
        <taxon>Pooideae</taxon>
        <taxon>Triticodae</taxon>
        <taxon>Triticeae</taxon>
        <taxon>Triticinae</taxon>
        <taxon>Triticum</taxon>
    </lineage>
</organism>
<reference evidence="2" key="2">
    <citation type="submission" date="2018-10" db="UniProtKB">
        <authorList>
            <consortium name="EnsemblPlants"/>
        </authorList>
    </citation>
    <scope>IDENTIFICATION</scope>
</reference>
<dbReference type="Gramene" id="TraesCS1A03G0210100.1">
    <property type="protein sequence ID" value="TraesCS1A03G0210100.1.CDS1"/>
    <property type="gene ID" value="TraesCS1A03G0210100"/>
</dbReference>
<dbReference type="Gramene" id="TraesSTA1A03G00030580.1">
    <property type="protein sequence ID" value="TraesSTA1A03G00030580.1.CDS1"/>
    <property type="gene ID" value="TraesSTA1A03G00030580"/>
</dbReference>
<dbReference type="Gramene" id="TraesCLE_scaffold_061893_01G000100.1">
    <property type="protein sequence ID" value="TraesCLE_scaffold_061893_01G000100.1"/>
    <property type="gene ID" value="TraesCLE_scaffold_061893_01G000100"/>
</dbReference>
<dbReference type="Gramene" id="TraesJAG1A03G00031680.1">
    <property type="protein sequence ID" value="TraesJAG1A03G00031680.1.CDS1"/>
    <property type="gene ID" value="TraesJAG1A03G00031680"/>
</dbReference>
<evidence type="ECO:0000313" key="2">
    <source>
        <dbReference type="EnsemblPlants" id="TraesCS1A02G086400.1.cds1"/>
    </source>
</evidence>
<feature type="transmembrane region" description="Helical" evidence="1">
    <location>
        <begin position="55"/>
        <end position="72"/>
    </location>
</feature>
<dbReference type="AlphaFoldDB" id="A0A3B5XVH6"/>
<dbReference type="Gramene" id="TraesJUL1A03G00032620.1">
    <property type="protein sequence ID" value="TraesJUL1A03G00032620.1.CDS1"/>
    <property type="gene ID" value="TraesJUL1A03G00032620"/>
</dbReference>
<protein>
    <submittedName>
        <fullName evidence="2">Uncharacterized protein</fullName>
    </submittedName>
</protein>
<dbReference type="Gramene" id="TraesSYM1A03G00032500.1">
    <property type="protein sequence ID" value="TraesSYM1A03G00032500.1.CDS1"/>
    <property type="gene ID" value="TraesSYM1A03G00032500"/>
</dbReference>
<keyword evidence="1" id="KW-0472">Membrane</keyword>
<dbReference type="Proteomes" id="UP000019116">
    <property type="component" value="Chromosome 1A"/>
</dbReference>
<dbReference type="EnsemblPlants" id="TraesCS1A02G086400.1">
    <property type="protein sequence ID" value="TraesCS1A02G086400.1.cds1"/>
    <property type="gene ID" value="TraesCS1A02G086400"/>
</dbReference>
<accession>A0A3B5XVH6</accession>
<proteinExistence type="predicted"/>
<keyword evidence="3" id="KW-1185">Reference proteome</keyword>